<dbReference type="Proteomes" id="UP000035579">
    <property type="component" value="Chromosome"/>
</dbReference>
<gene>
    <name evidence="1" type="ORF">AA314_06233</name>
</gene>
<proteinExistence type="predicted"/>
<reference evidence="1 2" key="1">
    <citation type="submission" date="2015-05" db="EMBL/GenBank/DDBJ databases">
        <title>Genome assembly of Archangium gephyra DSM 2261.</title>
        <authorList>
            <person name="Sharma G."/>
            <person name="Subramanian S."/>
        </authorList>
    </citation>
    <scope>NUCLEOTIDE SEQUENCE [LARGE SCALE GENOMIC DNA]</scope>
    <source>
        <strain evidence="1 2">DSM 2261</strain>
    </source>
</reference>
<dbReference type="KEGG" id="age:AA314_06233"/>
<evidence type="ECO:0000313" key="1">
    <source>
        <dbReference type="EMBL" id="AKJ04607.1"/>
    </source>
</evidence>
<dbReference type="EMBL" id="CP011509">
    <property type="protein sequence ID" value="AKJ04607.1"/>
    <property type="molecule type" value="Genomic_DNA"/>
</dbReference>
<organism evidence="1 2">
    <name type="scientific">Archangium gephyra</name>
    <dbReference type="NCBI Taxonomy" id="48"/>
    <lineage>
        <taxon>Bacteria</taxon>
        <taxon>Pseudomonadati</taxon>
        <taxon>Myxococcota</taxon>
        <taxon>Myxococcia</taxon>
        <taxon>Myxococcales</taxon>
        <taxon>Cystobacterineae</taxon>
        <taxon>Archangiaceae</taxon>
        <taxon>Archangium</taxon>
    </lineage>
</organism>
<name>A0AAC8TFZ7_9BACT</name>
<accession>A0AAC8TFZ7</accession>
<protein>
    <submittedName>
        <fullName evidence="1">Uncharacterized protein</fullName>
    </submittedName>
</protein>
<dbReference type="AlphaFoldDB" id="A0AAC8TFZ7"/>
<sequence>MIVTRLLRVISSPTVCIYVAPSWGIVGLERSYCRIGSRACSFVRSPRWLPTAGLTGAMISPGGGGSAGDARPAGRFLADRRPSKRLIPGPPVRYTLALSLGVPPSRG</sequence>
<evidence type="ECO:0000313" key="2">
    <source>
        <dbReference type="Proteomes" id="UP000035579"/>
    </source>
</evidence>